<evidence type="ECO:0000313" key="3">
    <source>
        <dbReference type="Proteomes" id="UP000191905"/>
    </source>
</evidence>
<dbReference type="STRING" id="1873176.BFN67_01750"/>
<keyword evidence="1" id="KW-1133">Transmembrane helix</keyword>
<reference evidence="2 3" key="1">
    <citation type="journal article" date="2016" name="Int. J. Syst. Evol. Microbiol.">
        <title>Pseudaminobacter manganicus sp. nov., isolated from sludge of a manganese mine.</title>
        <authorList>
            <person name="Li J."/>
            <person name="Huang J."/>
            <person name="Liao S."/>
            <person name="Wang G."/>
        </authorList>
    </citation>
    <scope>NUCLEOTIDE SEQUENCE [LARGE SCALE GENOMIC DNA]</scope>
    <source>
        <strain evidence="2 3">JH-7</strain>
    </source>
</reference>
<dbReference type="RefSeq" id="WP_080917849.1">
    <property type="nucleotide sequence ID" value="NZ_MDET01000001.1"/>
</dbReference>
<feature type="transmembrane region" description="Helical" evidence="1">
    <location>
        <begin position="6"/>
        <end position="25"/>
    </location>
</feature>
<evidence type="ECO:0000313" key="2">
    <source>
        <dbReference type="EMBL" id="OQM77585.1"/>
    </source>
</evidence>
<dbReference type="EMBL" id="MDET01000001">
    <property type="protein sequence ID" value="OQM77585.1"/>
    <property type="molecule type" value="Genomic_DNA"/>
</dbReference>
<sequence length="154" mass="16680">MTLRKLTLLVLASLCFATLMLYLLVGRSHREAGQRGFAAAKPALEFSGRLDIRTMTDLRVHGRKMMLCGVLYAKPASMEPLVREQARRRFQGTEVECVQVGGGTPCDGRAAPSFDGAIVAQCRTKDGSDIARKLSDSGYLCDLPAQSGGVYHAC</sequence>
<dbReference type="Proteomes" id="UP000191905">
    <property type="component" value="Unassembled WGS sequence"/>
</dbReference>
<comment type="caution">
    <text evidence="2">The sequence shown here is derived from an EMBL/GenBank/DDBJ whole genome shotgun (WGS) entry which is preliminary data.</text>
</comment>
<evidence type="ECO:0000256" key="1">
    <source>
        <dbReference type="SAM" id="Phobius"/>
    </source>
</evidence>
<organism evidence="2 3">
    <name type="scientific">Manganibacter manganicus</name>
    <dbReference type="NCBI Taxonomy" id="1873176"/>
    <lineage>
        <taxon>Bacteria</taxon>
        <taxon>Pseudomonadati</taxon>
        <taxon>Pseudomonadota</taxon>
        <taxon>Alphaproteobacteria</taxon>
        <taxon>Hyphomicrobiales</taxon>
        <taxon>Phyllobacteriaceae</taxon>
        <taxon>Manganibacter</taxon>
    </lineage>
</organism>
<protein>
    <submittedName>
        <fullName evidence="2">Uncharacterized protein</fullName>
    </submittedName>
</protein>
<dbReference type="OrthoDB" id="9805504at2"/>
<name>A0A1V8RWR0_9HYPH</name>
<accession>A0A1V8RWR0</accession>
<proteinExistence type="predicted"/>
<keyword evidence="1" id="KW-0472">Membrane</keyword>
<keyword evidence="1" id="KW-0812">Transmembrane</keyword>
<dbReference type="AlphaFoldDB" id="A0A1V8RWR0"/>
<keyword evidence="3" id="KW-1185">Reference proteome</keyword>
<gene>
    <name evidence="2" type="ORF">BFN67_01750</name>
</gene>